<evidence type="ECO:0000256" key="4">
    <source>
        <dbReference type="ARBA" id="ARBA00022989"/>
    </source>
</evidence>
<feature type="domain" description="ABC3 transporter permease C-terminal" evidence="7">
    <location>
        <begin position="676"/>
        <end position="789"/>
    </location>
</feature>
<comment type="caution">
    <text evidence="9">The sequence shown here is derived from an EMBL/GenBank/DDBJ whole genome shotgun (WGS) entry which is preliminary data.</text>
</comment>
<dbReference type="Proteomes" id="UP000664698">
    <property type="component" value="Unassembled WGS sequence"/>
</dbReference>
<evidence type="ECO:0000256" key="1">
    <source>
        <dbReference type="ARBA" id="ARBA00004651"/>
    </source>
</evidence>
<feature type="transmembrane region" description="Helical" evidence="6">
    <location>
        <begin position="676"/>
        <end position="697"/>
    </location>
</feature>
<organism evidence="9 10">
    <name type="scientific">Algoriphagus aestuariicola</name>
    <dbReference type="NCBI Taxonomy" id="1852016"/>
    <lineage>
        <taxon>Bacteria</taxon>
        <taxon>Pseudomonadati</taxon>
        <taxon>Bacteroidota</taxon>
        <taxon>Cytophagia</taxon>
        <taxon>Cytophagales</taxon>
        <taxon>Cyclobacteriaceae</taxon>
        <taxon>Algoriphagus</taxon>
    </lineage>
</organism>
<dbReference type="PANTHER" id="PTHR30572:SF18">
    <property type="entry name" value="ABC-TYPE MACROLIDE FAMILY EXPORT SYSTEM PERMEASE COMPONENT 2"/>
    <property type="match status" value="1"/>
</dbReference>
<evidence type="ECO:0000259" key="7">
    <source>
        <dbReference type="Pfam" id="PF02687"/>
    </source>
</evidence>
<keyword evidence="4 6" id="KW-1133">Transmembrane helix</keyword>
<feature type="domain" description="MacB-like periplasmic core" evidence="8">
    <location>
        <begin position="435"/>
        <end position="640"/>
    </location>
</feature>
<feature type="transmembrane region" description="Helical" evidence="6">
    <location>
        <begin position="337"/>
        <end position="359"/>
    </location>
</feature>
<keyword evidence="2" id="KW-1003">Cell membrane</keyword>
<dbReference type="InterPro" id="IPR050250">
    <property type="entry name" value="Macrolide_Exporter_MacB"/>
</dbReference>
<feature type="transmembrane region" description="Helical" evidence="6">
    <location>
        <begin position="757"/>
        <end position="777"/>
    </location>
</feature>
<evidence type="ECO:0000259" key="8">
    <source>
        <dbReference type="Pfam" id="PF12704"/>
    </source>
</evidence>
<dbReference type="InterPro" id="IPR025857">
    <property type="entry name" value="MacB_PCD"/>
</dbReference>
<evidence type="ECO:0000256" key="5">
    <source>
        <dbReference type="ARBA" id="ARBA00023136"/>
    </source>
</evidence>
<feature type="transmembrane region" description="Helical" evidence="6">
    <location>
        <begin position="379"/>
        <end position="403"/>
    </location>
</feature>
<feature type="domain" description="MacB-like periplasmic core" evidence="8">
    <location>
        <begin position="20"/>
        <end position="240"/>
    </location>
</feature>
<feature type="transmembrane region" description="Helical" evidence="6">
    <location>
        <begin position="725"/>
        <end position="745"/>
    </location>
</feature>
<dbReference type="Pfam" id="PF12704">
    <property type="entry name" value="MacB_PCD"/>
    <property type="match status" value="2"/>
</dbReference>
<feature type="domain" description="ABC3 transporter permease C-terminal" evidence="7">
    <location>
        <begin position="292"/>
        <end position="406"/>
    </location>
</feature>
<dbReference type="Pfam" id="PF02687">
    <property type="entry name" value="FtsX"/>
    <property type="match status" value="2"/>
</dbReference>
<keyword evidence="5 6" id="KW-0472">Membrane</keyword>
<dbReference type="EMBL" id="JAFKCW010000002">
    <property type="protein sequence ID" value="MBN7800796.1"/>
    <property type="molecule type" value="Genomic_DNA"/>
</dbReference>
<sequence length="796" mass="89794">MYKSYFKIGWRNLIKNKIYSAINISGLAVGLTAAILIALWVRDELTFNKNFENYDKIAQVLQNQTFNGEVETWWSQARQIAPELRNRYESDFKYVIMSSWNGSHKFTFEDKDVRKEGSFMEPEVTEMLTLNMLSGTRAGLNDPNSILLSESAAKAIFGDSPPLGQAILMDDKLEVMVTGVYEDLPRNSSFHDLTFIAPWDLYVSSENLEERTHWGNSWFHSIAQIEDNADMNTVSLKIKDVKLNAVVAAGDDDDRFKPEIFLHPMSRWHLYSDFKNGVSVGGGIQYVWLFGLVGVFVLMLACINFINLNTARSEKRAKEVGIRKTLGSIRIQLINQFFTESMMVVVLSFFLSLVLAQLTLPWFNEVSGKQIDLLWSNPYFWMIGLCFTIITGMIAGSFPAFYISSFHPARVLKGAFKAGRFSAIPRKILVVAQFTVSITLIIGTLIVFKQIQFTKNRPIGYDNIGVVSAPIRAAGIREHFDAFRNDLQNSGAVKEVALTDSPLTATNVTNGGFTWEGKDPGMAEEFATLRVTHEFGEMIDWQILEGRDFSRDFASDSMAFVINESAARYLGMEDPVGKSLKWGNNGEYKIIGIVTDMVTQSPYSPVKQMLFFLNYKRVNMVHIKINPDVSPTEALGKIETVFKKYDPSNDFEYSFVDQDYGKNFDNERRIAKLTSAFAGLAMLISCLGLFGLASFIAEQRTKEIGIRKVMGASVVNLWSMLSKDFALLVIISSLISIPIAYHYLSSWLENYEYRTPISWWIFAASGFGAVLITLMTVSYQSLKAALMNPVRSLKTE</sequence>
<dbReference type="PANTHER" id="PTHR30572">
    <property type="entry name" value="MEMBRANE COMPONENT OF TRANSPORTER-RELATED"/>
    <property type="match status" value="1"/>
</dbReference>
<accession>A0ABS3BRA0</accession>
<keyword evidence="10" id="KW-1185">Reference proteome</keyword>
<evidence type="ECO:0000256" key="6">
    <source>
        <dbReference type="SAM" id="Phobius"/>
    </source>
</evidence>
<gene>
    <name evidence="9" type="ORF">J0A67_07990</name>
</gene>
<evidence type="ECO:0000256" key="2">
    <source>
        <dbReference type="ARBA" id="ARBA00022475"/>
    </source>
</evidence>
<evidence type="ECO:0000256" key="3">
    <source>
        <dbReference type="ARBA" id="ARBA00022692"/>
    </source>
</evidence>
<dbReference type="InterPro" id="IPR003838">
    <property type="entry name" value="ABC3_permease_C"/>
</dbReference>
<feature type="transmembrane region" description="Helical" evidence="6">
    <location>
        <begin position="428"/>
        <end position="448"/>
    </location>
</feature>
<feature type="transmembrane region" description="Helical" evidence="6">
    <location>
        <begin position="21"/>
        <end position="41"/>
    </location>
</feature>
<keyword evidence="3 6" id="KW-0812">Transmembrane</keyword>
<evidence type="ECO:0000313" key="9">
    <source>
        <dbReference type="EMBL" id="MBN7800796.1"/>
    </source>
</evidence>
<feature type="transmembrane region" description="Helical" evidence="6">
    <location>
        <begin position="286"/>
        <end position="308"/>
    </location>
</feature>
<comment type="subcellular location">
    <subcellularLocation>
        <location evidence="1">Cell membrane</location>
        <topology evidence="1">Multi-pass membrane protein</topology>
    </subcellularLocation>
</comment>
<evidence type="ECO:0000313" key="10">
    <source>
        <dbReference type="Proteomes" id="UP000664698"/>
    </source>
</evidence>
<proteinExistence type="predicted"/>
<reference evidence="9 10" key="1">
    <citation type="submission" date="2021-03" db="EMBL/GenBank/DDBJ databases">
        <title>novel species isolated from a fishpond in China.</title>
        <authorList>
            <person name="Lu H."/>
            <person name="Cai Z."/>
        </authorList>
    </citation>
    <scope>NUCLEOTIDE SEQUENCE [LARGE SCALE GENOMIC DNA]</scope>
    <source>
        <strain evidence="9 10">JCM 31546</strain>
    </source>
</reference>
<protein>
    <submittedName>
        <fullName evidence="9">ABC transporter permease</fullName>
    </submittedName>
</protein>
<name>A0ABS3BRA0_9BACT</name>